<dbReference type="InterPro" id="IPR000944">
    <property type="entry name" value="Tscrpt_reg_Rrf2"/>
</dbReference>
<comment type="caution">
    <text evidence="1">The sequence shown here is derived from an EMBL/GenBank/DDBJ whole genome shotgun (WGS) entry which is preliminary data.</text>
</comment>
<dbReference type="Gene3D" id="1.10.10.10">
    <property type="entry name" value="Winged helix-like DNA-binding domain superfamily/Winged helix DNA-binding domain"/>
    <property type="match status" value="1"/>
</dbReference>
<sequence>MLSSPNNQSAKANGVRPMRITTKGEYGIRALLELAQRYGEGPVPSAVIAAAQHVPENYLDQILLLLRRAGLIRSIRGPAGGHMLARAPEEINLGEVLAVLEGTFEPMECVNPDFSDCMLLESCTIRRVWRELKHVTDEVLYSTTLAHLVEQSQPRTEQLIYFI</sequence>
<evidence type="ECO:0000313" key="1">
    <source>
        <dbReference type="EMBL" id="GAP63202.1"/>
    </source>
</evidence>
<dbReference type="InParanoid" id="A0A0M8K904"/>
<protein>
    <recommendedName>
        <fullName evidence="3">Rrf2 family transcriptional regulator</fullName>
    </recommendedName>
</protein>
<dbReference type="GO" id="GO:0003700">
    <property type="term" value="F:DNA-binding transcription factor activity"/>
    <property type="evidence" value="ECO:0007669"/>
    <property type="project" value="TreeGrafter"/>
</dbReference>
<dbReference type="EMBL" id="BBZA01000125">
    <property type="protein sequence ID" value="GAP63202.1"/>
    <property type="molecule type" value="Genomic_DNA"/>
</dbReference>
<dbReference type="Proteomes" id="UP000037784">
    <property type="component" value="Unassembled WGS sequence"/>
</dbReference>
<evidence type="ECO:0008006" key="3">
    <source>
        <dbReference type="Google" id="ProtNLM"/>
    </source>
</evidence>
<organism evidence="1 2">
    <name type="scientific">Ardenticatena maritima</name>
    <dbReference type="NCBI Taxonomy" id="872965"/>
    <lineage>
        <taxon>Bacteria</taxon>
        <taxon>Bacillati</taxon>
        <taxon>Chloroflexota</taxon>
        <taxon>Ardenticatenia</taxon>
        <taxon>Ardenticatenales</taxon>
        <taxon>Ardenticatenaceae</taxon>
        <taxon>Ardenticatena</taxon>
    </lineage>
</organism>
<gene>
    <name evidence="1" type="ORF">ARMA_1625</name>
</gene>
<accession>A0A0M8K904</accession>
<dbReference type="FunCoup" id="A0A0M8K904">
    <property type="interactions" value="234"/>
</dbReference>
<name>A0A0M8K904_9CHLR</name>
<keyword evidence="2" id="KW-1185">Reference proteome</keyword>
<dbReference type="STRING" id="872965.SE16_07035"/>
<dbReference type="SUPFAM" id="SSF46785">
    <property type="entry name" value="Winged helix' DNA-binding domain"/>
    <property type="match status" value="1"/>
</dbReference>
<dbReference type="GO" id="GO:0005829">
    <property type="term" value="C:cytosol"/>
    <property type="evidence" value="ECO:0007669"/>
    <property type="project" value="TreeGrafter"/>
</dbReference>
<evidence type="ECO:0000313" key="2">
    <source>
        <dbReference type="Proteomes" id="UP000037784"/>
    </source>
</evidence>
<dbReference type="InterPro" id="IPR036390">
    <property type="entry name" value="WH_DNA-bd_sf"/>
</dbReference>
<dbReference type="InterPro" id="IPR036388">
    <property type="entry name" value="WH-like_DNA-bd_sf"/>
</dbReference>
<dbReference type="PROSITE" id="PS51197">
    <property type="entry name" value="HTH_RRF2_2"/>
    <property type="match status" value="1"/>
</dbReference>
<dbReference type="Pfam" id="PF02082">
    <property type="entry name" value="Rrf2"/>
    <property type="match status" value="1"/>
</dbReference>
<dbReference type="AlphaFoldDB" id="A0A0M8K904"/>
<dbReference type="PANTHER" id="PTHR33221:SF16">
    <property type="entry name" value="HTH-TYPE TRANSCRIPTIONAL REGULATOR SLR0846-RELATED"/>
    <property type="match status" value="1"/>
</dbReference>
<dbReference type="PANTHER" id="PTHR33221">
    <property type="entry name" value="WINGED HELIX-TURN-HELIX TRANSCRIPTIONAL REGULATOR, RRF2 FAMILY"/>
    <property type="match status" value="1"/>
</dbReference>
<reference evidence="2" key="1">
    <citation type="submission" date="2015-08" db="EMBL/GenBank/DDBJ databases">
        <title>Draft Genome Sequence of a Heterotrophic Facultative Anaerobic Bacterium Ardenticatena maritima Strain 110S.</title>
        <authorList>
            <person name="Kawaichi S."/>
            <person name="Yoshida T."/>
            <person name="Sako Y."/>
            <person name="Nakamura R."/>
        </authorList>
    </citation>
    <scope>NUCLEOTIDE SEQUENCE [LARGE SCALE GENOMIC DNA]</scope>
    <source>
        <strain evidence="2">110S</strain>
    </source>
</reference>
<dbReference type="NCBIfam" id="TIGR00738">
    <property type="entry name" value="rrf2_super"/>
    <property type="match status" value="1"/>
</dbReference>
<proteinExistence type="predicted"/>